<feature type="transmembrane region" description="Helical" evidence="2">
    <location>
        <begin position="7"/>
        <end position="26"/>
    </location>
</feature>
<organism evidence="3 4">
    <name type="scientific">Linum tenue</name>
    <dbReference type="NCBI Taxonomy" id="586396"/>
    <lineage>
        <taxon>Eukaryota</taxon>
        <taxon>Viridiplantae</taxon>
        <taxon>Streptophyta</taxon>
        <taxon>Embryophyta</taxon>
        <taxon>Tracheophyta</taxon>
        <taxon>Spermatophyta</taxon>
        <taxon>Magnoliopsida</taxon>
        <taxon>eudicotyledons</taxon>
        <taxon>Gunneridae</taxon>
        <taxon>Pentapetalae</taxon>
        <taxon>rosids</taxon>
        <taxon>fabids</taxon>
        <taxon>Malpighiales</taxon>
        <taxon>Linaceae</taxon>
        <taxon>Linum</taxon>
    </lineage>
</organism>
<evidence type="ECO:0000256" key="1">
    <source>
        <dbReference type="SAM" id="MobiDB-lite"/>
    </source>
</evidence>
<accession>A0AAV0HBI7</accession>
<feature type="transmembrane region" description="Helical" evidence="2">
    <location>
        <begin position="32"/>
        <end position="56"/>
    </location>
</feature>
<keyword evidence="4" id="KW-1185">Reference proteome</keyword>
<gene>
    <name evidence="3" type="ORF">LITE_LOCUS3338</name>
</gene>
<protein>
    <submittedName>
        <fullName evidence="3">Uncharacterized protein</fullName>
    </submittedName>
</protein>
<sequence length="81" mass="8702">MATVVKKIVLSFVNIFSVMLFGYVINGTCRSQVSFAVKCLVILGCCIVSVLGSLFVDSLKGDRQQSQSAIEGTADPARKEN</sequence>
<evidence type="ECO:0000313" key="3">
    <source>
        <dbReference type="EMBL" id="CAI0381878.1"/>
    </source>
</evidence>
<dbReference type="EMBL" id="CAMGYJ010000002">
    <property type="protein sequence ID" value="CAI0381878.1"/>
    <property type="molecule type" value="Genomic_DNA"/>
</dbReference>
<dbReference type="AlphaFoldDB" id="A0AAV0HBI7"/>
<keyword evidence="2" id="KW-1133">Transmembrane helix</keyword>
<comment type="caution">
    <text evidence="3">The sequence shown here is derived from an EMBL/GenBank/DDBJ whole genome shotgun (WGS) entry which is preliminary data.</text>
</comment>
<keyword evidence="2" id="KW-0472">Membrane</keyword>
<evidence type="ECO:0000256" key="2">
    <source>
        <dbReference type="SAM" id="Phobius"/>
    </source>
</evidence>
<evidence type="ECO:0000313" key="4">
    <source>
        <dbReference type="Proteomes" id="UP001154282"/>
    </source>
</evidence>
<proteinExistence type="predicted"/>
<dbReference type="Proteomes" id="UP001154282">
    <property type="component" value="Unassembled WGS sequence"/>
</dbReference>
<feature type="region of interest" description="Disordered" evidence="1">
    <location>
        <begin position="61"/>
        <end position="81"/>
    </location>
</feature>
<name>A0AAV0HBI7_9ROSI</name>
<reference evidence="3" key="1">
    <citation type="submission" date="2022-08" db="EMBL/GenBank/DDBJ databases">
        <authorList>
            <person name="Gutierrez-Valencia J."/>
        </authorList>
    </citation>
    <scope>NUCLEOTIDE SEQUENCE</scope>
</reference>
<keyword evidence="2" id="KW-0812">Transmembrane</keyword>